<feature type="transmembrane region" description="Helical" evidence="2">
    <location>
        <begin position="415"/>
        <end position="440"/>
    </location>
</feature>
<dbReference type="OrthoDB" id="4881511at2"/>
<keyword evidence="2" id="KW-1133">Transmembrane helix</keyword>
<evidence type="ECO:0000313" key="4">
    <source>
        <dbReference type="EMBL" id="RFA09692.1"/>
    </source>
</evidence>
<protein>
    <recommendedName>
        <fullName evidence="3">Histidine kinase/HSP90-like ATPase domain-containing protein</fullName>
    </recommendedName>
</protein>
<feature type="transmembrane region" description="Helical" evidence="2">
    <location>
        <begin position="476"/>
        <end position="494"/>
    </location>
</feature>
<dbReference type="Proteomes" id="UP000256486">
    <property type="component" value="Unassembled WGS sequence"/>
</dbReference>
<evidence type="ECO:0000259" key="3">
    <source>
        <dbReference type="Pfam" id="PF02518"/>
    </source>
</evidence>
<feature type="transmembrane region" description="Helical" evidence="2">
    <location>
        <begin position="548"/>
        <end position="570"/>
    </location>
</feature>
<dbReference type="EMBL" id="NBWZ01000001">
    <property type="protein sequence ID" value="RFA09692.1"/>
    <property type="molecule type" value="Genomic_DNA"/>
</dbReference>
<feature type="transmembrane region" description="Helical" evidence="2">
    <location>
        <begin position="65"/>
        <end position="86"/>
    </location>
</feature>
<reference evidence="4 5" key="1">
    <citation type="submission" date="2017-04" db="EMBL/GenBank/DDBJ databases">
        <title>Comparative genome analysis of Subtercola boreus.</title>
        <authorList>
            <person name="Cho Y.-J."/>
            <person name="Cho A."/>
            <person name="Kim O.-S."/>
            <person name="Lee J.-I."/>
        </authorList>
    </citation>
    <scope>NUCLEOTIDE SEQUENCE [LARGE SCALE GENOMIC DNA]</scope>
    <source>
        <strain evidence="4 5">K300</strain>
    </source>
</reference>
<feature type="transmembrane region" description="Helical" evidence="2">
    <location>
        <begin position="98"/>
        <end position="120"/>
    </location>
</feature>
<dbReference type="Gene3D" id="3.30.565.10">
    <property type="entry name" value="Histidine kinase-like ATPase, C-terminal domain"/>
    <property type="match status" value="1"/>
</dbReference>
<dbReference type="SUPFAM" id="SSF55874">
    <property type="entry name" value="ATPase domain of HSP90 chaperone/DNA topoisomerase II/histidine kinase"/>
    <property type="match status" value="1"/>
</dbReference>
<sequence length="753" mass="77556">MPEIGAAGRPGAGEQIGAAGRTGAGEQIGAGERSARRLLVIDSALLMVIVLAVHLALVFQDGSPAYPLWAVALSWFAAVFTLVAGASARWLPDATLRVVALVAVIAYGVTLVTFPAAVPAEGIDRIPWTLSASGAAAATALVAGGRSLAWITVLAGTTAGIAYRTLYGGLDVAGIVNDMQALLTGAVICVIGGHILSVGRGLDAAAATSTAAVARESAEHGRLAARTRASTLVHDEVLATLNLAASDLPIPPALLAAQAAQAASMVSRLVDEQAEEPLVLRMALADEARRHRVGFSARGESTATVPAATQEALVGATRQALRNSLEHAPGSSCRVELSIDGGTVTVTITDDGPGFATSEVADDRLGIRQSIIGRMDRVAGGTAHVISLPGTGTVVRLTCSTTPSRRLDASGDRGALRAGLAAVAVIYLLTQTVCAIVASAAFPGTWPINLGLLLAALLASEILRRTPTLVPSRRRMALVVAIACGGLVAGTTTLPFSYGTSWFAVAYVFVFVALALRGRLRVALYGGVFTVALLVATGVVTHSPASQIVPVTVRLVVLIILTAAILLVVARMQRRIAALHHDTVASAERESWTVAARSELTTRVAELGRTVIPLLERIARSGTATAAERREYATLEGELRDSLRAGSLAREPLVSVVAAARDRGVDVVLLDDSGGSIPDELVDPVLVWMASAISAARTRAVGRLLPPQRGGSATVTVDSNHSEYGAAAAAVQSDNRGEQVAPGQGPVINFHGE</sequence>
<evidence type="ECO:0000256" key="1">
    <source>
        <dbReference type="SAM" id="MobiDB-lite"/>
    </source>
</evidence>
<feature type="transmembrane region" description="Helical" evidence="2">
    <location>
        <begin position="38"/>
        <end position="59"/>
    </location>
</feature>
<dbReference type="InterPro" id="IPR003594">
    <property type="entry name" value="HATPase_dom"/>
</dbReference>
<dbReference type="InterPro" id="IPR036890">
    <property type="entry name" value="HATPase_C_sf"/>
</dbReference>
<feature type="region of interest" description="Disordered" evidence="1">
    <location>
        <begin position="731"/>
        <end position="753"/>
    </location>
</feature>
<feature type="transmembrane region" description="Helical" evidence="2">
    <location>
        <begin position="523"/>
        <end position="542"/>
    </location>
</feature>
<accession>A0A3E0VIB6</accession>
<gene>
    <name evidence="4" type="ORF">B7R54_11065</name>
</gene>
<organism evidence="4 5">
    <name type="scientific">Subtercola boreus</name>
    <dbReference type="NCBI Taxonomy" id="120213"/>
    <lineage>
        <taxon>Bacteria</taxon>
        <taxon>Bacillati</taxon>
        <taxon>Actinomycetota</taxon>
        <taxon>Actinomycetes</taxon>
        <taxon>Micrococcales</taxon>
        <taxon>Microbacteriaceae</taxon>
        <taxon>Subtercola</taxon>
    </lineage>
</organism>
<evidence type="ECO:0000256" key="2">
    <source>
        <dbReference type="SAM" id="Phobius"/>
    </source>
</evidence>
<keyword evidence="2" id="KW-0812">Transmembrane</keyword>
<feature type="transmembrane region" description="Helical" evidence="2">
    <location>
        <begin position="500"/>
        <end position="516"/>
    </location>
</feature>
<proteinExistence type="predicted"/>
<keyword evidence="5" id="KW-1185">Reference proteome</keyword>
<evidence type="ECO:0000313" key="5">
    <source>
        <dbReference type="Proteomes" id="UP000256486"/>
    </source>
</evidence>
<dbReference type="AlphaFoldDB" id="A0A3E0VIB6"/>
<feature type="domain" description="Histidine kinase/HSP90-like ATPase" evidence="3">
    <location>
        <begin position="311"/>
        <end position="399"/>
    </location>
</feature>
<name>A0A3E0VIB6_9MICO</name>
<keyword evidence="2" id="KW-0472">Membrane</keyword>
<feature type="transmembrane region" description="Helical" evidence="2">
    <location>
        <begin position="446"/>
        <end position="464"/>
    </location>
</feature>
<comment type="caution">
    <text evidence="4">The sequence shown here is derived from an EMBL/GenBank/DDBJ whole genome shotgun (WGS) entry which is preliminary data.</text>
</comment>
<dbReference type="RefSeq" id="WP_116415077.1">
    <property type="nucleotide sequence ID" value="NZ_NBWZ01000001.1"/>
</dbReference>
<dbReference type="Pfam" id="PF02518">
    <property type="entry name" value="HATPase_c"/>
    <property type="match status" value="1"/>
</dbReference>
<dbReference type="CDD" id="cd16917">
    <property type="entry name" value="HATPase_UhpB-NarQ-NarX-like"/>
    <property type="match status" value="1"/>
</dbReference>